<protein>
    <submittedName>
        <fullName evidence="2">NagC family transcriptional regulator</fullName>
    </submittedName>
</protein>
<comment type="similarity">
    <text evidence="1">Belongs to the ROK (NagC/XylR) family.</text>
</comment>
<dbReference type="eggNOG" id="COG1846">
    <property type="taxonomic scope" value="Bacteria"/>
</dbReference>
<dbReference type="KEGG" id="atm:ANT_08960"/>
<accession>E8N3B6</accession>
<dbReference type="STRING" id="926569.ANT_08960"/>
<evidence type="ECO:0000256" key="1">
    <source>
        <dbReference type="ARBA" id="ARBA00006479"/>
    </source>
</evidence>
<dbReference type="InterPro" id="IPR043129">
    <property type="entry name" value="ATPase_NBD"/>
</dbReference>
<dbReference type="Pfam" id="PF13412">
    <property type="entry name" value="HTH_24"/>
    <property type="match status" value="1"/>
</dbReference>
<dbReference type="RefSeq" id="WP_013559322.1">
    <property type="nucleotide sequence ID" value="NC_014960.1"/>
</dbReference>
<dbReference type="SUPFAM" id="SSF53067">
    <property type="entry name" value="Actin-like ATPase domain"/>
    <property type="match status" value="1"/>
</dbReference>
<dbReference type="EMBL" id="AP012029">
    <property type="protein sequence ID" value="BAJ62930.1"/>
    <property type="molecule type" value="Genomic_DNA"/>
</dbReference>
<dbReference type="Gene3D" id="3.30.420.40">
    <property type="match status" value="2"/>
</dbReference>
<dbReference type="Proteomes" id="UP000008922">
    <property type="component" value="Chromosome"/>
</dbReference>
<dbReference type="InterPro" id="IPR036388">
    <property type="entry name" value="WH-like_DNA-bd_sf"/>
</dbReference>
<proteinExistence type="inferred from homology"/>
<dbReference type="eggNOG" id="COG1940">
    <property type="taxonomic scope" value="Bacteria"/>
</dbReference>
<dbReference type="SUPFAM" id="SSF46785">
    <property type="entry name" value="Winged helix' DNA-binding domain"/>
    <property type="match status" value="1"/>
</dbReference>
<dbReference type="PANTHER" id="PTHR18964">
    <property type="entry name" value="ROK (REPRESSOR, ORF, KINASE) FAMILY"/>
    <property type="match status" value="1"/>
</dbReference>
<dbReference type="Pfam" id="PF00480">
    <property type="entry name" value="ROK"/>
    <property type="match status" value="1"/>
</dbReference>
<evidence type="ECO:0000313" key="2">
    <source>
        <dbReference type="EMBL" id="BAJ62930.1"/>
    </source>
</evidence>
<dbReference type="InterPro" id="IPR000600">
    <property type="entry name" value="ROK"/>
</dbReference>
<dbReference type="PANTHER" id="PTHR18964:SF149">
    <property type="entry name" value="BIFUNCTIONAL UDP-N-ACETYLGLUCOSAMINE 2-EPIMERASE_N-ACETYLMANNOSAMINE KINASE"/>
    <property type="match status" value="1"/>
</dbReference>
<sequence length="397" mass="42085">MRTIATITANEMRAINRSAVLEVIRQYAPISRVEVANRLGVSLPTVMRLVDDLLAEDLIRPSQTSVSTGGRRGELLEFNASGHLVVGVDLGGTKIHGAITDLAGNILHEVNVTGHMTHGEDSYSLLVNLLENLSSIAASSGKHLLGLGVGVPGVVHPESGEVSLAPALNWNDFPLRPRLERYFGLPVVVENDVNLAALGELWFGAGQDANTLVLITVGTGIGAGVIVNGCLYAGTHFMAGEVGYLVPDRTFLGKPLEGFGALERLASGTGIAERARQRLKAVRPVEALESLTAEDVFEAARAGECWATEVVDETVDYLAQAIAAIQLVIDPEVILLGGGVSNSADLLIEPILQRLAGVIPVQPALLPSRLGYRAGVLGAMVKLLRVTANYYLLQKFS</sequence>
<organism evidence="2 3">
    <name type="scientific">Anaerolinea thermophila (strain DSM 14523 / JCM 11388 / NBRC 100420 / UNI-1)</name>
    <dbReference type="NCBI Taxonomy" id="926569"/>
    <lineage>
        <taxon>Bacteria</taxon>
        <taxon>Bacillati</taxon>
        <taxon>Chloroflexota</taxon>
        <taxon>Anaerolineae</taxon>
        <taxon>Anaerolineales</taxon>
        <taxon>Anaerolineaceae</taxon>
        <taxon>Anaerolinea</taxon>
    </lineage>
</organism>
<name>E8N3B6_ANATU</name>
<dbReference type="InterPro" id="IPR036390">
    <property type="entry name" value="WH_DNA-bd_sf"/>
</dbReference>
<gene>
    <name evidence="2" type="ordered locus">ANT_08960</name>
</gene>
<dbReference type="HOGENOM" id="CLU_036604_13_5_0"/>
<dbReference type="AlphaFoldDB" id="E8N3B6"/>
<keyword evidence="3" id="KW-1185">Reference proteome</keyword>
<dbReference type="Gene3D" id="1.10.10.10">
    <property type="entry name" value="Winged helix-like DNA-binding domain superfamily/Winged helix DNA-binding domain"/>
    <property type="match status" value="1"/>
</dbReference>
<dbReference type="OrthoDB" id="9796533at2"/>
<dbReference type="InParanoid" id="E8N3B6"/>
<evidence type="ECO:0000313" key="3">
    <source>
        <dbReference type="Proteomes" id="UP000008922"/>
    </source>
</evidence>
<reference evidence="2 3" key="1">
    <citation type="submission" date="2010-12" db="EMBL/GenBank/DDBJ databases">
        <title>Whole genome sequence of Anaerolinea thermophila UNI-1.</title>
        <authorList>
            <person name="Narita-Yamada S."/>
            <person name="Kishi E."/>
            <person name="Watanabe Y."/>
            <person name="Takasaki K."/>
            <person name="Ankai A."/>
            <person name="Oguchi A."/>
            <person name="Fukui S."/>
            <person name="Takahashi M."/>
            <person name="Yashiro I."/>
            <person name="Hosoyama A."/>
            <person name="Sekiguchi Y."/>
            <person name="Hanada S."/>
            <person name="Fujita N."/>
        </authorList>
    </citation>
    <scope>NUCLEOTIDE SEQUENCE [LARGE SCALE GENOMIC DNA]</scope>
    <source>
        <strain evidence="3">DSM 14523 / JCM 11388 / NBRC 100420 / UNI-1</strain>
    </source>
</reference>